<evidence type="ECO:0000259" key="7">
    <source>
        <dbReference type="Pfam" id="PF00441"/>
    </source>
</evidence>
<dbReference type="SUPFAM" id="SSF56645">
    <property type="entry name" value="Acyl-CoA dehydrogenase NM domain-like"/>
    <property type="match status" value="2"/>
</dbReference>
<evidence type="ECO:0000256" key="1">
    <source>
        <dbReference type="ARBA" id="ARBA00001974"/>
    </source>
</evidence>
<comment type="similarity">
    <text evidence="2">Belongs to the acyl-CoA dehydrogenase family.</text>
</comment>
<dbReference type="InParanoid" id="A0A3N0VLA5"/>
<feature type="domain" description="Acyl-CoA dehydrogenase/oxidase C-terminal" evidence="7">
    <location>
        <begin position="640"/>
        <end position="785"/>
    </location>
</feature>
<evidence type="ECO:0000256" key="4">
    <source>
        <dbReference type="ARBA" id="ARBA00022827"/>
    </source>
</evidence>
<dbReference type="InterPro" id="IPR046373">
    <property type="entry name" value="Acyl-CoA_Oxase/DH_mid-dom_sf"/>
</dbReference>
<dbReference type="InterPro" id="IPR013786">
    <property type="entry name" value="AcylCoA_DH/ox_N"/>
</dbReference>
<protein>
    <recommendedName>
        <fullName evidence="12">Acyl-CoA dehydrogenase</fullName>
    </recommendedName>
</protein>
<evidence type="ECO:0000313" key="10">
    <source>
        <dbReference type="EMBL" id="ROH93546.1"/>
    </source>
</evidence>
<keyword evidence="11" id="KW-1185">Reference proteome</keyword>
<dbReference type="PANTHER" id="PTHR43292:SF3">
    <property type="entry name" value="ACYL-COA DEHYDROGENASE FADE29"/>
    <property type="match status" value="1"/>
</dbReference>
<accession>A0A3N0VLA5</accession>
<dbReference type="Pfam" id="PF02770">
    <property type="entry name" value="Acyl-CoA_dh_M"/>
    <property type="match status" value="1"/>
</dbReference>
<feature type="domain" description="Acyl-CoA dehydrogenase/oxidase C-terminal" evidence="7">
    <location>
        <begin position="233"/>
        <end position="372"/>
    </location>
</feature>
<reference evidence="10 11" key="1">
    <citation type="submission" date="2018-10" db="EMBL/GenBank/DDBJ databases">
        <authorList>
            <person name="Chen W.-M."/>
        </authorList>
    </citation>
    <scope>NUCLEOTIDE SEQUENCE [LARGE SCALE GENOMIC DNA]</scope>
    <source>
        <strain evidence="10 11">THS-13</strain>
    </source>
</reference>
<dbReference type="Proteomes" id="UP000282106">
    <property type="component" value="Unassembled WGS sequence"/>
</dbReference>
<dbReference type="GO" id="GO:0005886">
    <property type="term" value="C:plasma membrane"/>
    <property type="evidence" value="ECO:0007669"/>
    <property type="project" value="TreeGrafter"/>
</dbReference>
<dbReference type="InterPro" id="IPR052161">
    <property type="entry name" value="Mycobact_Acyl-CoA_DH"/>
</dbReference>
<dbReference type="EMBL" id="RJVO01000001">
    <property type="protein sequence ID" value="ROH93546.1"/>
    <property type="molecule type" value="Genomic_DNA"/>
</dbReference>
<evidence type="ECO:0000259" key="8">
    <source>
        <dbReference type="Pfam" id="PF02770"/>
    </source>
</evidence>
<keyword evidence="3" id="KW-0285">Flavoprotein</keyword>
<evidence type="ECO:0000259" key="9">
    <source>
        <dbReference type="Pfam" id="PF02771"/>
    </source>
</evidence>
<keyword evidence="5" id="KW-0560">Oxidoreductase</keyword>
<keyword evidence="4" id="KW-0274">FAD</keyword>
<dbReference type="GO" id="GO:0050660">
    <property type="term" value="F:flavin adenine dinucleotide binding"/>
    <property type="evidence" value="ECO:0007669"/>
    <property type="project" value="InterPro"/>
</dbReference>
<dbReference type="InterPro" id="IPR037069">
    <property type="entry name" value="AcylCoA_DH/ox_N_sf"/>
</dbReference>
<dbReference type="Gene3D" id="1.10.540.10">
    <property type="entry name" value="Acyl-CoA dehydrogenase/oxidase, N-terminal domain"/>
    <property type="match status" value="2"/>
</dbReference>
<dbReference type="InterPro" id="IPR036250">
    <property type="entry name" value="AcylCo_DH-like_C"/>
</dbReference>
<gene>
    <name evidence="10" type="ORF">ED208_03230</name>
</gene>
<dbReference type="Gene3D" id="1.20.140.10">
    <property type="entry name" value="Butyryl-CoA Dehydrogenase, subunit A, domain 3"/>
    <property type="match status" value="2"/>
</dbReference>
<dbReference type="AlphaFoldDB" id="A0A3N0VLA5"/>
<evidence type="ECO:0008006" key="12">
    <source>
        <dbReference type="Google" id="ProtNLM"/>
    </source>
</evidence>
<comment type="caution">
    <text evidence="10">The sequence shown here is derived from an EMBL/GenBank/DDBJ whole genome shotgun (WGS) entry which is preliminary data.</text>
</comment>
<dbReference type="Pfam" id="PF00441">
    <property type="entry name" value="Acyl-CoA_dh_1"/>
    <property type="match status" value="2"/>
</dbReference>
<name>A0A3N0VLA5_9GAMM</name>
<dbReference type="InterPro" id="IPR009075">
    <property type="entry name" value="AcylCo_DH/oxidase_C"/>
</dbReference>
<dbReference type="GO" id="GO:0016627">
    <property type="term" value="F:oxidoreductase activity, acting on the CH-CH group of donors"/>
    <property type="evidence" value="ECO:0007669"/>
    <property type="project" value="InterPro"/>
</dbReference>
<evidence type="ECO:0000256" key="5">
    <source>
        <dbReference type="ARBA" id="ARBA00023002"/>
    </source>
</evidence>
<feature type="compositionally biased region" description="Basic and acidic residues" evidence="6">
    <location>
        <begin position="388"/>
        <end position="400"/>
    </location>
</feature>
<evidence type="ECO:0000313" key="11">
    <source>
        <dbReference type="Proteomes" id="UP000282106"/>
    </source>
</evidence>
<dbReference type="SUPFAM" id="SSF47203">
    <property type="entry name" value="Acyl-CoA dehydrogenase C-terminal domain-like"/>
    <property type="match status" value="2"/>
</dbReference>
<dbReference type="InterPro" id="IPR009100">
    <property type="entry name" value="AcylCoA_DH/oxidase_NM_dom_sf"/>
</dbReference>
<feature type="domain" description="Acyl-CoA dehydrogenase/oxidase N-terminal" evidence="9">
    <location>
        <begin position="415"/>
        <end position="528"/>
    </location>
</feature>
<dbReference type="PANTHER" id="PTHR43292">
    <property type="entry name" value="ACYL-COA DEHYDROGENASE"/>
    <property type="match status" value="1"/>
</dbReference>
<evidence type="ECO:0000256" key="6">
    <source>
        <dbReference type="SAM" id="MobiDB-lite"/>
    </source>
</evidence>
<sequence length="796" mass="85528">MNLSLNDDQRLIRESAESLLADVSTSAAVRAAMDSERGYDLSVWSRIATELGWCGIAVPEELGGLGLGPVELALVQEVCGYRLLCAPFFSSVCLASTLLLEVADDAARAAWLPALAAGELRLSAPLPSDARGFLAATALQASPQAEGWSLSGRAARLPEGDSADALLLLAAVEGEALPGLFLVRREADGLRVRSQPGFDQGRRFAEAELHAVAAERLDDGERAAAGYAAAAARVRLYIAAEQLGAAQACLDLTVAYTATRKQFGRAIAGFQAVKHRCAEMMVRVEALRSAVAGAAAQLATGAGLAECVAECAAAKALASDTLYWCAQEAIQLHGGVGFTWEYDPQLYFKRAQASSHWLGSAEALREQVAAQVFSEAPVPSPASGGGPERGRLVRAPERPDPSSLPPTGEGALAAFREEIAGWMQRHLSGRYASLKHRGGPGDEEADPALRKEWERELAAGGWTGVGWPKAHGGRGLSIAEQVVFHEEYARVGGPGRMGHIGEGLIGPTLIKFGTPEQQQRFLPRILDGSEYWAQGYSEPNAGSDLANVQTRCWQEADGSWRVQGQKIWTSLAHESEWIFVLARSEPGSKGNKGLSFLLLPLDQPGIEIRPIRQLGGGSEFNEVFFDGAKAEAAHLVGKPGEGWKVAMGLLEIERGVSTLGQQMHFLHELERVVAAARQRGLDRDPFVRNRIAAAWGGLKVLRYHALRMLASDDQLSLGREALVYKYAWSNWHRDLGKLGMDVLGAEGEGGDEAARPLQQLFFFSRADTIYGGTNEIQLNLIAERGLGMPREARPVV</sequence>
<proteinExistence type="inferred from homology"/>
<feature type="domain" description="Acyl-CoA oxidase/dehydrogenase middle" evidence="8">
    <location>
        <begin position="533"/>
        <end position="626"/>
    </location>
</feature>
<organism evidence="10 11">
    <name type="scientific">Stagnimonas aquatica</name>
    <dbReference type="NCBI Taxonomy" id="2689987"/>
    <lineage>
        <taxon>Bacteria</taxon>
        <taxon>Pseudomonadati</taxon>
        <taxon>Pseudomonadota</taxon>
        <taxon>Gammaproteobacteria</taxon>
        <taxon>Nevskiales</taxon>
        <taxon>Nevskiaceae</taxon>
        <taxon>Stagnimonas</taxon>
    </lineage>
</organism>
<dbReference type="InterPro" id="IPR006091">
    <property type="entry name" value="Acyl-CoA_Oxase/DH_mid-dom"/>
</dbReference>
<comment type="cofactor">
    <cofactor evidence="1">
        <name>FAD</name>
        <dbReference type="ChEBI" id="CHEBI:57692"/>
    </cofactor>
</comment>
<evidence type="ECO:0000256" key="3">
    <source>
        <dbReference type="ARBA" id="ARBA00022630"/>
    </source>
</evidence>
<dbReference type="Pfam" id="PF02771">
    <property type="entry name" value="Acyl-CoA_dh_N"/>
    <property type="match status" value="2"/>
</dbReference>
<dbReference type="Gene3D" id="2.40.110.10">
    <property type="entry name" value="Butyryl-CoA Dehydrogenase, subunit A, domain 2"/>
    <property type="match status" value="2"/>
</dbReference>
<evidence type="ECO:0000256" key="2">
    <source>
        <dbReference type="ARBA" id="ARBA00009347"/>
    </source>
</evidence>
<feature type="domain" description="Acyl-CoA dehydrogenase/oxidase N-terminal" evidence="9">
    <location>
        <begin position="7"/>
        <end position="119"/>
    </location>
</feature>
<feature type="region of interest" description="Disordered" evidence="6">
    <location>
        <begin position="376"/>
        <end position="408"/>
    </location>
</feature>